<dbReference type="EMBL" id="MU277189">
    <property type="protein sequence ID" value="KAI0067781.1"/>
    <property type="molecule type" value="Genomic_DNA"/>
</dbReference>
<gene>
    <name evidence="1" type="ORF">BV25DRAFT_862601</name>
</gene>
<sequence length="643" mass="68507">MATVHTPVVALSQEEFDADFDLNDDEPLHTLIADSDKDDDEDWDMEMDLGKTGGAKARAVVAGIAARSELSRKAASQMISIRPPLPSSLDEDDEDDEGLSTIKMATLRPSVESKPLPPTVDEDFESAFALPSDLTQLSLRPLSHQSSKNSLEWGEKDQTSSSSQSSDAYSNLGFDHASASSNSTSASQPETETEDDEDDGDLDGLIIPSGLFESGSSGKHLAKMLEMKKKMPVVDEAVKVAPPDPEDDFEIGLVIGDDADFSPSRLLLTTAQQPRRPSALGSRSDTARPLTIKASTARSRGDRAKSPINPPTSSARQLQKLKLSPSPPPRVQLSRTQSYQQALLTPAPANSSFLAAKAGSLRGQKSHTGLKPASPPASQRKLTRKASLSSLMESSQSQASGSEMGQNAGPSSQFARIRGLEYIVPPTRPSTPSSNPAALRLTMPTSSNRLKARPAISSVFPAPTSATSRNTSPLPPRPPSSLSLRSRQPTAGPSTAGPSTSSSGPKLLRKPKRIRAYGDGTELDAFDDLPTDRDKESRFRVQPTGYGNRVPGAMYPSKSGESKDSSKGTLRRKTTRTLSSSGSGPETAPRTLKRSGRIELSSKTPTSPSSPKRKKVASPSNHTRRKPTLIRNLGGAGESKGEP</sequence>
<comment type="caution">
    <text evidence="1">The sequence shown here is derived from an EMBL/GenBank/DDBJ whole genome shotgun (WGS) entry which is preliminary data.</text>
</comment>
<name>A0ACB8TH65_9AGAM</name>
<reference evidence="1" key="2">
    <citation type="journal article" date="2022" name="New Phytol.">
        <title>Evolutionary transition to the ectomycorrhizal habit in the genomes of a hyperdiverse lineage of mushroom-forming fungi.</title>
        <authorList>
            <person name="Looney B."/>
            <person name="Miyauchi S."/>
            <person name="Morin E."/>
            <person name="Drula E."/>
            <person name="Courty P.E."/>
            <person name="Kohler A."/>
            <person name="Kuo A."/>
            <person name="LaButti K."/>
            <person name="Pangilinan J."/>
            <person name="Lipzen A."/>
            <person name="Riley R."/>
            <person name="Andreopoulos W."/>
            <person name="He G."/>
            <person name="Johnson J."/>
            <person name="Nolan M."/>
            <person name="Tritt A."/>
            <person name="Barry K.W."/>
            <person name="Grigoriev I.V."/>
            <person name="Nagy L.G."/>
            <person name="Hibbett D."/>
            <person name="Henrissat B."/>
            <person name="Matheny P.B."/>
            <person name="Labbe J."/>
            <person name="Martin F.M."/>
        </authorList>
    </citation>
    <scope>NUCLEOTIDE SEQUENCE</scope>
    <source>
        <strain evidence="1">HHB10654</strain>
    </source>
</reference>
<protein>
    <submittedName>
        <fullName evidence="1">Uncharacterized protein</fullName>
    </submittedName>
</protein>
<evidence type="ECO:0000313" key="1">
    <source>
        <dbReference type="EMBL" id="KAI0067781.1"/>
    </source>
</evidence>
<dbReference type="Proteomes" id="UP000814140">
    <property type="component" value="Unassembled WGS sequence"/>
</dbReference>
<keyword evidence="2" id="KW-1185">Reference proteome</keyword>
<evidence type="ECO:0000313" key="2">
    <source>
        <dbReference type="Proteomes" id="UP000814140"/>
    </source>
</evidence>
<accession>A0ACB8TH65</accession>
<reference evidence="1" key="1">
    <citation type="submission" date="2021-03" db="EMBL/GenBank/DDBJ databases">
        <authorList>
            <consortium name="DOE Joint Genome Institute"/>
            <person name="Ahrendt S."/>
            <person name="Looney B.P."/>
            <person name="Miyauchi S."/>
            <person name="Morin E."/>
            <person name="Drula E."/>
            <person name="Courty P.E."/>
            <person name="Chicoki N."/>
            <person name="Fauchery L."/>
            <person name="Kohler A."/>
            <person name="Kuo A."/>
            <person name="Labutti K."/>
            <person name="Pangilinan J."/>
            <person name="Lipzen A."/>
            <person name="Riley R."/>
            <person name="Andreopoulos W."/>
            <person name="He G."/>
            <person name="Johnson J."/>
            <person name="Barry K.W."/>
            <person name="Grigoriev I.V."/>
            <person name="Nagy L."/>
            <person name="Hibbett D."/>
            <person name="Henrissat B."/>
            <person name="Matheny P.B."/>
            <person name="Labbe J."/>
            <person name="Martin F."/>
        </authorList>
    </citation>
    <scope>NUCLEOTIDE SEQUENCE</scope>
    <source>
        <strain evidence="1">HHB10654</strain>
    </source>
</reference>
<organism evidence="1 2">
    <name type="scientific">Artomyces pyxidatus</name>
    <dbReference type="NCBI Taxonomy" id="48021"/>
    <lineage>
        <taxon>Eukaryota</taxon>
        <taxon>Fungi</taxon>
        <taxon>Dikarya</taxon>
        <taxon>Basidiomycota</taxon>
        <taxon>Agaricomycotina</taxon>
        <taxon>Agaricomycetes</taxon>
        <taxon>Russulales</taxon>
        <taxon>Auriscalpiaceae</taxon>
        <taxon>Artomyces</taxon>
    </lineage>
</organism>
<proteinExistence type="predicted"/>